<keyword evidence="11" id="KW-1185">Reference proteome</keyword>
<evidence type="ECO:0000256" key="5">
    <source>
        <dbReference type="ARBA" id="ARBA00022801"/>
    </source>
</evidence>
<protein>
    <submittedName>
        <fullName evidence="10">M13 family peptidase</fullName>
    </submittedName>
</protein>
<dbReference type="Pfam" id="PF01431">
    <property type="entry name" value="Peptidase_M13"/>
    <property type="match status" value="1"/>
</dbReference>
<dbReference type="Gene3D" id="3.40.390.10">
    <property type="entry name" value="Collagenase (Catalytic Domain)"/>
    <property type="match status" value="1"/>
</dbReference>
<gene>
    <name evidence="10" type="ORF">NX778_23705</name>
</gene>
<evidence type="ECO:0000256" key="3">
    <source>
        <dbReference type="ARBA" id="ARBA00022670"/>
    </source>
</evidence>
<dbReference type="PROSITE" id="PS51885">
    <property type="entry name" value="NEPRILYSIN"/>
    <property type="match status" value="1"/>
</dbReference>
<evidence type="ECO:0000256" key="1">
    <source>
        <dbReference type="ARBA" id="ARBA00001947"/>
    </source>
</evidence>
<name>A0ABT2D4E2_9BURK</name>
<sequence>MAAFANAADTATQHATGPVSGIETQFIDTSVRPQDDFFRYLNGKWLQNTQIPADKSSWGTFVQLRETSLEQARGIIEHDAKEKAKAGSDQQKVGDLYNSFMDEKKLDALGIKPLTGELHRISALKDKKALPALVGHLSDIGVNTPYRIGVAQDSKNSTQYAVYMSQSGLGLPDRDYYLKKDDKRMASTLEKYEQHVAKVLALAGEKNAEAQAKAIVGFETQLATAQWNRVELRDPVKRYNKVEVAKLAELAPGYDWNAALAAAGVGGKTGTVIVGQPSYLTAMNQTLQNTELSTLQSYFKWQLLREYSPYLSKPFSEANFAFYGTVISGVPQERPRWQRGVAAVEGALGEAVGRQYVAQYFPPERKARMEELVKNLLAAYKDSIEHLDWMGPETRAQALDKLAKFSPHIGYPVKWRDYSKLTINKDDLVGNVMRASQFARNRNVGKLGKPVDREEWGMTPQTVNAYYNSSLNEIVFPAAILQPPFFNAAADDAVNYGAIGAVIGHEIGHGFDDKGSQSDGDGNLRNWWTDSDRAAFKTKTDMLDAQYSAFEPVPGYHVNGQLTMGENIGDNSGLAIAYKAYKISLHGKEAPVIDGLTGDQRFYMGFGQVWRAKMRDDAAILQVKTDPHSPAQFRANGTVRNQPGFYEAFGVKEGDKMYLAPKDRVTIW</sequence>
<organism evidence="10 11">
    <name type="scientific">Massilia terrae</name>
    <dbReference type="NCBI Taxonomy" id="1811224"/>
    <lineage>
        <taxon>Bacteria</taxon>
        <taxon>Pseudomonadati</taxon>
        <taxon>Pseudomonadota</taxon>
        <taxon>Betaproteobacteria</taxon>
        <taxon>Burkholderiales</taxon>
        <taxon>Oxalobacteraceae</taxon>
        <taxon>Telluria group</taxon>
        <taxon>Massilia</taxon>
    </lineage>
</organism>
<evidence type="ECO:0000256" key="6">
    <source>
        <dbReference type="ARBA" id="ARBA00022833"/>
    </source>
</evidence>
<evidence type="ECO:0000259" key="9">
    <source>
        <dbReference type="Pfam" id="PF05649"/>
    </source>
</evidence>
<evidence type="ECO:0000313" key="10">
    <source>
        <dbReference type="EMBL" id="MCS0661082.1"/>
    </source>
</evidence>
<dbReference type="CDD" id="cd08662">
    <property type="entry name" value="M13"/>
    <property type="match status" value="1"/>
</dbReference>
<evidence type="ECO:0000259" key="8">
    <source>
        <dbReference type="Pfam" id="PF01431"/>
    </source>
</evidence>
<dbReference type="PRINTS" id="PR00786">
    <property type="entry name" value="NEPRILYSIN"/>
</dbReference>
<feature type="domain" description="Peptidase M13 C-terminal" evidence="8">
    <location>
        <begin position="464"/>
        <end position="665"/>
    </location>
</feature>
<dbReference type="InterPro" id="IPR018497">
    <property type="entry name" value="Peptidase_M13_C"/>
</dbReference>
<evidence type="ECO:0000313" key="11">
    <source>
        <dbReference type="Proteomes" id="UP001204621"/>
    </source>
</evidence>
<keyword evidence="4" id="KW-0479">Metal-binding</keyword>
<dbReference type="PANTHER" id="PTHR11733:SF167">
    <property type="entry name" value="FI17812P1-RELATED"/>
    <property type="match status" value="1"/>
</dbReference>
<keyword evidence="6" id="KW-0862">Zinc</keyword>
<dbReference type="Gene3D" id="1.10.1380.10">
    <property type="entry name" value="Neutral endopeptidase , domain2"/>
    <property type="match status" value="1"/>
</dbReference>
<dbReference type="Proteomes" id="UP001204621">
    <property type="component" value="Unassembled WGS sequence"/>
</dbReference>
<keyword evidence="3" id="KW-0645">Protease</keyword>
<comment type="similarity">
    <text evidence="2">Belongs to the peptidase M13 family.</text>
</comment>
<evidence type="ECO:0000256" key="4">
    <source>
        <dbReference type="ARBA" id="ARBA00022723"/>
    </source>
</evidence>
<keyword evidence="5" id="KW-0378">Hydrolase</keyword>
<evidence type="ECO:0000256" key="2">
    <source>
        <dbReference type="ARBA" id="ARBA00007357"/>
    </source>
</evidence>
<accession>A0ABT2D4E2</accession>
<evidence type="ECO:0000256" key="7">
    <source>
        <dbReference type="ARBA" id="ARBA00023049"/>
    </source>
</evidence>
<dbReference type="Pfam" id="PF05649">
    <property type="entry name" value="Peptidase_M13_N"/>
    <property type="match status" value="1"/>
</dbReference>
<dbReference type="InterPro" id="IPR024079">
    <property type="entry name" value="MetalloPept_cat_dom_sf"/>
</dbReference>
<dbReference type="InterPro" id="IPR000718">
    <property type="entry name" value="Peptidase_M13"/>
</dbReference>
<comment type="caution">
    <text evidence="10">The sequence shown here is derived from an EMBL/GenBank/DDBJ whole genome shotgun (WGS) entry which is preliminary data.</text>
</comment>
<dbReference type="SUPFAM" id="SSF55486">
    <property type="entry name" value="Metalloproteases ('zincins'), catalytic domain"/>
    <property type="match status" value="1"/>
</dbReference>
<dbReference type="EMBL" id="JANUGU010000013">
    <property type="protein sequence ID" value="MCS0661082.1"/>
    <property type="molecule type" value="Genomic_DNA"/>
</dbReference>
<comment type="cofactor">
    <cofactor evidence="1">
        <name>Zn(2+)</name>
        <dbReference type="ChEBI" id="CHEBI:29105"/>
    </cofactor>
</comment>
<reference evidence="10 11" key="1">
    <citation type="submission" date="2022-08" db="EMBL/GenBank/DDBJ databases">
        <title>Reclassification of Massilia species as members of the genera Telluria, Duganella, Pseudoduganella, Mokoshia gen. nov. and Zemynaea gen. nov. using orthogonal and non-orthogonal genome-based approaches.</title>
        <authorList>
            <person name="Bowman J.P."/>
        </authorList>
    </citation>
    <scope>NUCLEOTIDE SEQUENCE [LARGE SCALE GENOMIC DNA]</scope>
    <source>
        <strain evidence="10 11">JCM 31606</strain>
    </source>
</reference>
<dbReference type="InterPro" id="IPR008753">
    <property type="entry name" value="Peptidase_M13_N"/>
</dbReference>
<proteinExistence type="inferred from homology"/>
<dbReference type="InterPro" id="IPR042089">
    <property type="entry name" value="Peptidase_M13_dom_2"/>
</dbReference>
<dbReference type="RefSeq" id="WP_258814320.1">
    <property type="nucleotide sequence ID" value="NZ_JANUGU010000013.1"/>
</dbReference>
<keyword evidence="7" id="KW-0482">Metalloprotease</keyword>
<dbReference type="PANTHER" id="PTHR11733">
    <property type="entry name" value="ZINC METALLOPROTEASE FAMILY M13 NEPRILYSIN-RELATED"/>
    <property type="match status" value="1"/>
</dbReference>
<feature type="domain" description="Peptidase M13 N-terminal" evidence="9">
    <location>
        <begin position="33"/>
        <end position="412"/>
    </location>
</feature>